<feature type="transmembrane region" description="Helical" evidence="1">
    <location>
        <begin position="675"/>
        <end position="698"/>
    </location>
</feature>
<reference evidence="2" key="1">
    <citation type="journal article" date="2003" name="Nucleic Acids Res.">
        <title>Complete sequence of the mitochondrial genome of Tetrahymena thermophila and comparative methods for identifying highly divergent genes.</title>
        <authorList>
            <person name="Brunk C.F."/>
            <person name="Lee L.C."/>
            <person name="Tran A.B."/>
            <person name="Li J."/>
        </authorList>
    </citation>
    <scope>NUCLEOTIDE SEQUENCE</scope>
    <source>
        <strain evidence="2">SB210</strain>
    </source>
</reference>
<gene>
    <name evidence="2" type="primary">ymf77</name>
</gene>
<keyword evidence="1" id="KW-0812">Transmembrane</keyword>
<dbReference type="KEGG" id="tet:TepyoMp31"/>
<feature type="transmembrane region" description="Helical" evidence="1">
    <location>
        <begin position="926"/>
        <end position="948"/>
    </location>
</feature>
<feature type="transmembrane region" description="Helical" evidence="1">
    <location>
        <begin position="718"/>
        <end position="742"/>
    </location>
</feature>
<feature type="transmembrane region" description="Helical" evidence="1">
    <location>
        <begin position="849"/>
        <end position="874"/>
    </location>
</feature>
<feature type="transmembrane region" description="Helical" evidence="1">
    <location>
        <begin position="1026"/>
        <end position="1045"/>
    </location>
</feature>
<dbReference type="EMBL" id="AF396436">
    <property type="protein sequence ID" value="AAK77591.1"/>
    <property type="molecule type" value="Genomic_DNA"/>
</dbReference>
<feature type="transmembrane region" description="Helical" evidence="1">
    <location>
        <begin position="613"/>
        <end position="635"/>
    </location>
</feature>
<organism evidence="2">
    <name type="scientific">Tetrahymena thermophila</name>
    <dbReference type="NCBI Taxonomy" id="5911"/>
    <lineage>
        <taxon>Eukaryota</taxon>
        <taxon>Sar</taxon>
        <taxon>Alveolata</taxon>
        <taxon>Ciliophora</taxon>
        <taxon>Intramacronucleata</taxon>
        <taxon>Oligohymenophorea</taxon>
        <taxon>Hymenostomatida</taxon>
        <taxon>Tetrahymenina</taxon>
        <taxon>Tetrahymenidae</taxon>
        <taxon>Tetrahymena</taxon>
    </lineage>
</organism>
<keyword evidence="2" id="KW-0496">Mitochondrion</keyword>
<feature type="transmembrane region" description="Helical" evidence="1">
    <location>
        <begin position="164"/>
        <end position="180"/>
    </location>
</feature>
<name>Q950Z2_TETTH</name>
<feature type="transmembrane region" description="Helical" evidence="1">
    <location>
        <begin position="65"/>
        <end position="85"/>
    </location>
</feature>
<geneLocation type="mitochondrion" evidence="2"/>
<feature type="transmembrane region" description="Helical" evidence="1">
    <location>
        <begin position="808"/>
        <end position="829"/>
    </location>
</feature>
<sequence length="1321" mass="163358">MGFFHYLKFKWIDIIDKNNKLCENREILIKTIRILNYFLNFIFLLFILEINFFLTLIYCYIFNKILWDIVATWYIGDFINGKLIYIESKYIRKKNYIVLITIIDFIYDVIYDIKLKINDIKIIEKFNLSNKKKKNLKEKINNIIFIFIRILWYLWFNIKYVLNFINYLYLILLRYLYIYNKINYNNKLSKSWIRLNTKKLISKYILNFNKSIEIKKTLYVNNIKINYLEILSFLIINEKKNEKIFEEYKSISIYFKFFKNFKILFILIFKIIKKDVFLLIKWLYLLKLTYFYIKSILEIKLNLILYNIYNNNYINKYIYILTYNTKLKYNNLIKYKNNNIYLYNNNYSKYNNKLKINISKIIKNFKININYNNIYIYKLKNLYNYIININWKEIILELKILYINSKRPFKQLKYDKSLYIIKILDGLEYAMLTNFKSYKNKNIIKYHKKKYKFKKIPSKIEKYINTIKPIIKKNIIEILEKIKIKINNYKEVISLININKKNKITYINLDIYSLIKINLYIIFKNIIPSHLNIILIKLNNPMLLIKSIQYYNIIINKLILNEHIYIINIYKINLIKDIKIKKYSLNYIFKEIKIQTNKITKYININEKIITKLILWPILILNFILSDICLSISFLKKKNKKKIKKINSKINKNLLKLNLKFKKYIKYIYINVIKLLKLIFCKTIYITFIVAYPLNYFFINEFNKYYIIFLKNIENYFILNYLIINKNILLTIITIFGLTLTIKWSRGVHKIYGNYLWTMTIFPLFLESHKILYLKLNIISISNLNYIENIIITKLNLWNLLNYKIQNIYNIFSYTIIIFFLIYCIKHEAFRSVYANLKATRWKFIKYPLLIILIEILKPYLIQYISVFILYLIIKYEIILNLLNSYIIIYNINIIKLLYIIINQYIIELPKIPYEKLILVSIPNIYLINIILDIILFFISGKWLILYLRTYVKKDKKYVAFPLVTSEIILKYIIYTYFIYYSFFLLYSIATNPNGIIFEYIAIALVFTYLYLEIRVHKIPKKSMAWYFRQIVQLWPSTWFTIWTFPKYLYYDQQKYLLMRLKFKRHRKDIDEYYKKTELWEKRIIWLFQRDKEDCLHLFSTFCKLMQRKESMLKEFNIFDYVGWHIDWTYNYKRIHLFRWKLNFWDKPYTYLFKKYMNYINVGEYFFFIHKFLYRYSTRVNYLTMHFFVYKLIDYYYSLRYIILADDDDTIYSYMDSDEFELYEFKYKWYHLIFNGWKIKKIAYKWKKNLNNKNTHKIRLQQLKKLKLILMDFSSGKKQKPADWIFPYYFEKEYKMNGWKMFENQEIDLVPLDWKPSFKEW</sequence>
<feature type="transmembrane region" description="Helical" evidence="1">
    <location>
        <begin position="34"/>
        <end position="59"/>
    </location>
</feature>
<feature type="transmembrane region" description="Helical" evidence="1">
    <location>
        <begin position="969"/>
        <end position="990"/>
    </location>
</feature>
<evidence type="ECO:0000313" key="2">
    <source>
        <dbReference type="EMBL" id="AAK77591.1"/>
    </source>
</evidence>
<feature type="transmembrane region" description="Helical" evidence="1">
    <location>
        <begin position="886"/>
        <end position="906"/>
    </location>
</feature>
<dbReference type="GeneID" id="25026359"/>
<keyword evidence="1" id="KW-0472">Membrane</keyword>
<keyword evidence="1" id="KW-1133">Transmembrane helix</keyword>
<feature type="transmembrane region" description="Helical" evidence="1">
    <location>
        <begin position="996"/>
        <end position="1014"/>
    </location>
</feature>
<accession>Q950Z2</accession>
<dbReference type="RefSeq" id="NP_149394.1">
    <property type="nucleotide sequence ID" value="NC_003029.1"/>
</dbReference>
<feature type="transmembrane region" description="Helical" evidence="1">
    <location>
        <begin position="140"/>
        <end position="158"/>
    </location>
</feature>
<proteinExistence type="predicted"/>
<protein>
    <submittedName>
        <fullName evidence="2">Ymf77</fullName>
    </submittedName>
</protein>
<evidence type="ECO:0000256" key="1">
    <source>
        <dbReference type="SAM" id="Phobius"/>
    </source>
</evidence>